<comment type="caution">
    <text evidence="3">The sequence shown here is derived from an EMBL/GenBank/DDBJ whole genome shotgun (WGS) entry which is preliminary data.</text>
</comment>
<proteinExistence type="predicted"/>
<dbReference type="RefSeq" id="WP_345114357.1">
    <property type="nucleotide sequence ID" value="NZ_BAABDH010000041.1"/>
</dbReference>
<organism evidence="3 4">
    <name type="scientific">Hymenobacter algoricola</name>
    <dbReference type="NCBI Taxonomy" id="486267"/>
    <lineage>
        <taxon>Bacteria</taxon>
        <taxon>Pseudomonadati</taxon>
        <taxon>Bacteroidota</taxon>
        <taxon>Cytophagia</taxon>
        <taxon>Cytophagales</taxon>
        <taxon>Hymenobacteraceae</taxon>
        <taxon>Hymenobacter</taxon>
    </lineage>
</organism>
<keyword evidence="1" id="KW-0175">Coiled coil</keyword>
<protein>
    <recommendedName>
        <fullName evidence="5">NERD domain-containing protein</fullName>
    </recommendedName>
</protein>
<feature type="compositionally biased region" description="Acidic residues" evidence="2">
    <location>
        <begin position="469"/>
        <end position="478"/>
    </location>
</feature>
<feature type="region of interest" description="Disordered" evidence="2">
    <location>
        <begin position="334"/>
        <end position="369"/>
    </location>
</feature>
<sequence>MLHSFLYAPFAAAARQAQFDAAQTVLEQEDRPGTALLLGNLTVAGETLDAVLVRADGVTVLAFLPGGGRLTISPTTADSWQLNGQPLPDERSGRQLAGQFARQQPALAAWLADQLGTPVAPAAVAGVVAFESPVAFGPAVAAFLAGHNFQLAGSLPQLPALLGSTATPGPLLSEAVLQAWARELGGAEAAADEEPPGFWEHKARQLWRWLGAEDIPPDAPYGQLPADPVAASQQEKQRLEQIRQQVRAEVQAQSQAAAAREAEREHTIAQLRAQLAQAAAVPAETAALHARLAAETRQKTALEAAVRTAQAESVARSARLEERIDQLGQLIQQLQAAPRSPKPPAPAAPHRSGTAATAPRAARRPSPPARRWRLQWSRVAVVAAGLGWSGAAVWGLTQLTRQLVGPPKATEQSAPAARPADPAADVADPAPDAVEPGGMTSEPAGIDSVAARPPEPRDSSEILAPVNEPDLDDTAPGT</sequence>
<reference evidence="4" key="1">
    <citation type="journal article" date="2019" name="Int. J. Syst. Evol. Microbiol.">
        <title>The Global Catalogue of Microorganisms (GCM) 10K type strain sequencing project: providing services to taxonomists for standard genome sequencing and annotation.</title>
        <authorList>
            <consortium name="The Broad Institute Genomics Platform"/>
            <consortium name="The Broad Institute Genome Sequencing Center for Infectious Disease"/>
            <person name="Wu L."/>
            <person name="Ma J."/>
        </authorList>
    </citation>
    <scope>NUCLEOTIDE SEQUENCE [LARGE SCALE GENOMIC DNA]</scope>
    <source>
        <strain evidence="4">JCM 17214</strain>
    </source>
</reference>
<feature type="region of interest" description="Disordered" evidence="2">
    <location>
        <begin position="405"/>
        <end position="478"/>
    </location>
</feature>
<keyword evidence="4" id="KW-1185">Reference proteome</keyword>
<evidence type="ECO:0000256" key="2">
    <source>
        <dbReference type="SAM" id="MobiDB-lite"/>
    </source>
</evidence>
<evidence type="ECO:0000313" key="3">
    <source>
        <dbReference type="EMBL" id="GAA3940175.1"/>
    </source>
</evidence>
<evidence type="ECO:0000256" key="1">
    <source>
        <dbReference type="SAM" id="Coils"/>
    </source>
</evidence>
<evidence type="ECO:0008006" key="5">
    <source>
        <dbReference type="Google" id="ProtNLM"/>
    </source>
</evidence>
<evidence type="ECO:0000313" key="4">
    <source>
        <dbReference type="Proteomes" id="UP001499909"/>
    </source>
</evidence>
<gene>
    <name evidence="3" type="ORF">GCM10022406_25270</name>
</gene>
<feature type="compositionally biased region" description="Low complexity" evidence="2">
    <location>
        <begin position="414"/>
        <end position="433"/>
    </location>
</feature>
<dbReference type="EMBL" id="BAABDH010000041">
    <property type="protein sequence ID" value="GAA3940175.1"/>
    <property type="molecule type" value="Genomic_DNA"/>
</dbReference>
<feature type="coiled-coil region" evidence="1">
    <location>
        <begin position="229"/>
        <end position="256"/>
    </location>
</feature>
<feature type="compositionally biased region" description="Low complexity" evidence="2">
    <location>
        <begin position="348"/>
        <end position="360"/>
    </location>
</feature>
<name>A0ABP7NAQ7_9BACT</name>
<accession>A0ABP7NAQ7</accession>
<dbReference type="Proteomes" id="UP001499909">
    <property type="component" value="Unassembled WGS sequence"/>
</dbReference>